<dbReference type="PANTHER" id="PTHR10642:SF26">
    <property type="entry name" value="RIBONUCLEASE H1"/>
    <property type="match status" value="1"/>
</dbReference>
<comment type="cofactor">
    <cofactor evidence="2">
        <name>Mg(2+)</name>
        <dbReference type="ChEBI" id="CHEBI:18420"/>
    </cofactor>
</comment>
<dbReference type="GO" id="GO:0043137">
    <property type="term" value="P:DNA replication, removal of RNA primer"/>
    <property type="evidence" value="ECO:0007669"/>
    <property type="project" value="TreeGrafter"/>
</dbReference>
<sequence>MAIIAYTDGSSLGNPGPGGYGTILLETEKKVKKEFSQGFRLTTNNRMELLAVIVALEMLKKPQTEITIYTDSKYVCDSVEKKWVLGWEKKGFKGKKNEDLWRRFLIFYRKHKVSFQWVKGHAGNEFNERADVIAVAAANSKDLKIDTGFEADKSSDSINFAG</sequence>
<dbReference type="GO" id="GO:0003676">
    <property type="term" value="F:nucleic acid binding"/>
    <property type="evidence" value="ECO:0007669"/>
    <property type="project" value="InterPro"/>
</dbReference>
<keyword evidence="10" id="KW-0460">Magnesium</keyword>
<dbReference type="SUPFAM" id="SSF53098">
    <property type="entry name" value="Ribonuclease H-like"/>
    <property type="match status" value="1"/>
</dbReference>
<dbReference type="InterPro" id="IPR022892">
    <property type="entry name" value="RNaseHI"/>
</dbReference>
<dbReference type="Gene3D" id="3.30.420.10">
    <property type="entry name" value="Ribonuclease H-like superfamily/Ribonuclease H"/>
    <property type="match status" value="1"/>
</dbReference>
<proteinExistence type="inferred from homology"/>
<dbReference type="Proteomes" id="UP000192393">
    <property type="component" value="Unassembled WGS sequence"/>
</dbReference>
<feature type="domain" description="RNase H type-1" evidence="11">
    <location>
        <begin position="1"/>
        <end position="139"/>
    </location>
</feature>
<evidence type="ECO:0000313" key="12">
    <source>
        <dbReference type="EMBL" id="SMC70458.1"/>
    </source>
</evidence>
<dbReference type="Pfam" id="PF00075">
    <property type="entry name" value="RNase_H"/>
    <property type="match status" value="1"/>
</dbReference>
<evidence type="ECO:0000256" key="7">
    <source>
        <dbReference type="ARBA" id="ARBA00022723"/>
    </source>
</evidence>
<dbReference type="InterPro" id="IPR050092">
    <property type="entry name" value="RNase_H"/>
</dbReference>
<dbReference type="GO" id="GO:0046872">
    <property type="term" value="F:metal ion binding"/>
    <property type="evidence" value="ECO:0007669"/>
    <property type="project" value="UniProtKB-KW"/>
</dbReference>
<evidence type="ECO:0000313" key="13">
    <source>
        <dbReference type="Proteomes" id="UP000192393"/>
    </source>
</evidence>
<name>A0A1W2BDI4_9FLAO</name>
<comment type="similarity">
    <text evidence="3">Belongs to the RNase H family.</text>
</comment>
<keyword evidence="8" id="KW-0255">Endonuclease</keyword>
<evidence type="ECO:0000256" key="4">
    <source>
        <dbReference type="ARBA" id="ARBA00011245"/>
    </source>
</evidence>
<dbReference type="NCBIfam" id="NF001236">
    <property type="entry name" value="PRK00203.1"/>
    <property type="match status" value="1"/>
</dbReference>
<dbReference type="OrthoDB" id="7845843at2"/>
<keyword evidence="7" id="KW-0479">Metal-binding</keyword>
<dbReference type="EC" id="3.1.26.4" evidence="5"/>
<comment type="catalytic activity">
    <reaction evidence="1">
        <text>Endonucleolytic cleavage to 5'-phosphomonoester.</text>
        <dbReference type="EC" id="3.1.26.4"/>
    </reaction>
</comment>
<evidence type="ECO:0000256" key="6">
    <source>
        <dbReference type="ARBA" id="ARBA00022722"/>
    </source>
</evidence>
<dbReference type="EMBL" id="FWXS01000006">
    <property type="protein sequence ID" value="SMC70458.1"/>
    <property type="molecule type" value="Genomic_DNA"/>
</dbReference>
<dbReference type="AlphaFoldDB" id="A0A1W2BDI4"/>
<protein>
    <recommendedName>
        <fullName evidence="5">ribonuclease H</fullName>
        <ecNumber evidence="5">3.1.26.4</ecNumber>
    </recommendedName>
</protein>
<evidence type="ECO:0000256" key="9">
    <source>
        <dbReference type="ARBA" id="ARBA00022801"/>
    </source>
</evidence>
<reference evidence="12 13" key="1">
    <citation type="submission" date="2017-04" db="EMBL/GenBank/DDBJ databases">
        <authorList>
            <person name="Afonso C.L."/>
            <person name="Miller P.J."/>
            <person name="Scott M.A."/>
            <person name="Spackman E."/>
            <person name="Goraichik I."/>
            <person name="Dimitrov K.M."/>
            <person name="Suarez D.L."/>
            <person name="Swayne D.E."/>
        </authorList>
    </citation>
    <scope>NUCLEOTIDE SEQUENCE [LARGE SCALE GENOMIC DNA]</scope>
    <source>
        <strain evidence="12 13">CGMCC 1.12708</strain>
    </source>
</reference>
<evidence type="ECO:0000256" key="8">
    <source>
        <dbReference type="ARBA" id="ARBA00022759"/>
    </source>
</evidence>
<gene>
    <name evidence="12" type="ORF">SAMN06296427_10647</name>
</gene>
<dbReference type="RefSeq" id="WP_084017537.1">
    <property type="nucleotide sequence ID" value="NZ_FWXS01000006.1"/>
</dbReference>
<comment type="subunit">
    <text evidence="4">Monomer.</text>
</comment>
<dbReference type="PANTHER" id="PTHR10642">
    <property type="entry name" value="RIBONUCLEASE H1"/>
    <property type="match status" value="1"/>
</dbReference>
<evidence type="ECO:0000256" key="5">
    <source>
        <dbReference type="ARBA" id="ARBA00012180"/>
    </source>
</evidence>
<dbReference type="InterPro" id="IPR002156">
    <property type="entry name" value="RNaseH_domain"/>
</dbReference>
<accession>A0A1W2BDI4</accession>
<dbReference type="PROSITE" id="PS50879">
    <property type="entry name" value="RNASE_H_1"/>
    <property type="match status" value="1"/>
</dbReference>
<evidence type="ECO:0000256" key="2">
    <source>
        <dbReference type="ARBA" id="ARBA00001946"/>
    </source>
</evidence>
<keyword evidence="13" id="KW-1185">Reference proteome</keyword>
<evidence type="ECO:0000256" key="10">
    <source>
        <dbReference type="ARBA" id="ARBA00022842"/>
    </source>
</evidence>
<dbReference type="GO" id="GO:0004523">
    <property type="term" value="F:RNA-DNA hybrid ribonuclease activity"/>
    <property type="evidence" value="ECO:0007669"/>
    <property type="project" value="UniProtKB-EC"/>
</dbReference>
<dbReference type="CDD" id="cd09278">
    <property type="entry name" value="RNase_HI_prokaryote_like"/>
    <property type="match status" value="1"/>
</dbReference>
<organism evidence="12 13">
    <name type="scientific">Moheibacter sediminis</name>
    <dbReference type="NCBI Taxonomy" id="1434700"/>
    <lineage>
        <taxon>Bacteria</taxon>
        <taxon>Pseudomonadati</taxon>
        <taxon>Bacteroidota</taxon>
        <taxon>Flavobacteriia</taxon>
        <taxon>Flavobacteriales</taxon>
        <taxon>Weeksellaceae</taxon>
        <taxon>Moheibacter</taxon>
    </lineage>
</organism>
<dbReference type="InterPro" id="IPR036397">
    <property type="entry name" value="RNaseH_sf"/>
</dbReference>
<dbReference type="InterPro" id="IPR012337">
    <property type="entry name" value="RNaseH-like_sf"/>
</dbReference>
<evidence type="ECO:0000256" key="1">
    <source>
        <dbReference type="ARBA" id="ARBA00000077"/>
    </source>
</evidence>
<evidence type="ECO:0000256" key="3">
    <source>
        <dbReference type="ARBA" id="ARBA00005300"/>
    </source>
</evidence>
<evidence type="ECO:0000259" key="11">
    <source>
        <dbReference type="PROSITE" id="PS50879"/>
    </source>
</evidence>
<keyword evidence="6" id="KW-0540">Nuclease</keyword>
<keyword evidence="9" id="KW-0378">Hydrolase</keyword>
<dbReference type="STRING" id="1434700.SAMN06296427_10647"/>